<feature type="region of interest" description="Disordered" evidence="1">
    <location>
        <begin position="1"/>
        <end position="94"/>
    </location>
</feature>
<accession>A0ABR3VNH7</accession>
<feature type="compositionally biased region" description="Polar residues" evidence="1">
    <location>
        <begin position="81"/>
        <end position="94"/>
    </location>
</feature>
<feature type="compositionally biased region" description="Low complexity" evidence="1">
    <location>
        <begin position="30"/>
        <end position="40"/>
    </location>
</feature>
<evidence type="ECO:0000256" key="1">
    <source>
        <dbReference type="SAM" id="MobiDB-lite"/>
    </source>
</evidence>
<proteinExistence type="predicted"/>
<name>A0ABR3VNH7_HUMIN</name>
<reference evidence="2 3" key="1">
    <citation type="journal article" date="2024" name="Commun. Biol.">
        <title>Comparative genomic analysis of thermophilic fungi reveals convergent evolutionary adaptations and gene losses.</title>
        <authorList>
            <person name="Steindorff A.S."/>
            <person name="Aguilar-Pontes M.V."/>
            <person name="Robinson A.J."/>
            <person name="Andreopoulos B."/>
            <person name="LaButti K."/>
            <person name="Kuo A."/>
            <person name="Mondo S."/>
            <person name="Riley R."/>
            <person name="Otillar R."/>
            <person name="Haridas S."/>
            <person name="Lipzen A."/>
            <person name="Grimwood J."/>
            <person name="Schmutz J."/>
            <person name="Clum A."/>
            <person name="Reid I.D."/>
            <person name="Moisan M.C."/>
            <person name="Butler G."/>
            <person name="Nguyen T.T.M."/>
            <person name="Dewar K."/>
            <person name="Conant G."/>
            <person name="Drula E."/>
            <person name="Henrissat B."/>
            <person name="Hansel C."/>
            <person name="Singer S."/>
            <person name="Hutchinson M.I."/>
            <person name="de Vries R.P."/>
            <person name="Natvig D.O."/>
            <person name="Powell A.J."/>
            <person name="Tsang A."/>
            <person name="Grigoriev I.V."/>
        </authorList>
    </citation>
    <scope>NUCLEOTIDE SEQUENCE [LARGE SCALE GENOMIC DNA]</scope>
    <source>
        <strain evidence="2 3">CBS 620.91</strain>
    </source>
</reference>
<sequence length="94" mass="9983">MVSRDHSSAALGAKTTLKRRNPNLNNDIRSSQTTNSVSTPPTTPKTPPFCTAAKRPTIQDGGPRSLQDGHGPGPGQAREYVSTQVPSSTIRELS</sequence>
<comment type="caution">
    <text evidence="2">The sequence shown here is derived from an EMBL/GenBank/DDBJ whole genome shotgun (WGS) entry which is preliminary data.</text>
</comment>
<gene>
    <name evidence="2" type="ORF">VTJ49DRAFT_4356</name>
</gene>
<evidence type="ECO:0000313" key="3">
    <source>
        <dbReference type="Proteomes" id="UP001583172"/>
    </source>
</evidence>
<keyword evidence="3" id="KW-1185">Reference proteome</keyword>
<evidence type="ECO:0000313" key="2">
    <source>
        <dbReference type="EMBL" id="KAL1842718.1"/>
    </source>
</evidence>
<organism evidence="2 3">
    <name type="scientific">Humicola insolens</name>
    <name type="common">Soft-rot fungus</name>
    <dbReference type="NCBI Taxonomy" id="85995"/>
    <lineage>
        <taxon>Eukaryota</taxon>
        <taxon>Fungi</taxon>
        <taxon>Dikarya</taxon>
        <taxon>Ascomycota</taxon>
        <taxon>Pezizomycotina</taxon>
        <taxon>Sordariomycetes</taxon>
        <taxon>Sordariomycetidae</taxon>
        <taxon>Sordariales</taxon>
        <taxon>Chaetomiaceae</taxon>
        <taxon>Mycothermus</taxon>
    </lineage>
</organism>
<dbReference type="Proteomes" id="UP001583172">
    <property type="component" value="Unassembled WGS sequence"/>
</dbReference>
<dbReference type="EMBL" id="JAZGSY010000034">
    <property type="protein sequence ID" value="KAL1842718.1"/>
    <property type="molecule type" value="Genomic_DNA"/>
</dbReference>
<protein>
    <submittedName>
        <fullName evidence="2">Uncharacterized protein</fullName>
    </submittedName>
</protein>